<dbReference type="RefSeq" id="WP_311502727.1">
    <property type="nucleotide sequence ID" value="NZ_JAVRHK010000004.1"/>
</dbReference>
<organism evidence="2 3">
    <name type="scientific">Autumnicola musiva</name>
    <dbReference type="NCBI Taxonomy" id="3075589"/>
    <lineage>
        <taxon>Bacteria</taxon>
        <taxon>Pseudomonadati</taxon>
        <taxon>Bacteroidota</taxon>
        <taxon>Flavobacteriia</taxon>
        <taxon>Flavobacteriales</taxon>
        <taxon>Flavobacteriaceae</taxon>
        <taxon>Autumnicola</taxon>
    </lineage>
</organism>
<evidence type="ECO:0000313" key="2">
    <source>
        <dbReference type="EMBL" id="MDT0676381.1"/>
    </source>
</evidence>
<proteinExistence type="predicted"/>
<evidence type="ECO:0000313" key="3">
    <source>
        <dbReference type="Proteomes" id="UP001262582"/>
    </source>
</evidence>
<keyword evidence="3" id="KW-1185">Reference proteome</keyword>
<evidence type="ECO:0000256" key="1">
    <source>
        <dbReference type="SAM" id="Phobius"/>
    </source>
</evidence>
<gene>
    <name evidence="2" type="ORF">RM539_07280</name>
</gene>
<feature type="transmembrane region" description="Helical" evidence="1">
    <location>
        <begin position="32"/>
        <end position="50"/>
    </location>
</feature>
<keyword evidence="1" id="KW-1133">Transmembrane helix</keyword>
<evidence type="ECO:0008006" key="4">
    <source>
        <dbReference type="Google" id="ProtNLM"/>
    </source>
</evidence>
<protein>
    <recommendedName>
        <fullName evidence="4">ATP synthase F0 subunit 8</fullName>
    </recommendedName>
</protein>
<name>A0ABU3D4E2_9FLAO</name>
<dbReference type="Proteomes" id="UP001262582">
    <property type="component" value="Unassembled WGS sequence"/>
</dbReference>
<accession>A0ABU3D4E2</accession>
<reference evidence="2 3" key="1">
    <citation type="submission" date="2023-09" db="EMBL/GenBank/DDBJ databases">
        <authorList>
            <person name="Rey-Velasco X."/>
        </authorList>
    </citation>
    <scope>NUCLEOTIDE SEQUENCE [LARGE SCALE GENOMIC DNA]</scope>
    <source>
        <strain evidence="2 3">F117</strain>
    </source>
</reference>
<comment type="caution">
    <text evidence="2">The sequence shown here is derived from an EMBL/GenBank/DDBJ whole genome shotgun (WGS) entry which is preliminary data.</text>
</comment>
<dbReference type="EMBL" id="JAVRHK010000004">
    <property type="protein sequence ID" value="MDT0676381.1"/>
    <property type="molecule type" value="Genomic_DNA"/>
</dbReference>
<sequence>MTVLQQHLPQDRDASQEQTWGFSVWEFISGNWPYLLAVIFILAIFFYARYNWRKRHEK</sequence>
<keyword evidence="1" id="KW-0812">Transmembrane</keyword>
<keyword evidence="1" id="KW-0472">Membrane</keyword>